<dbReference type="SUPFAM" id="SSF56672">
    <property type="entry name" value="DNA/RNA polymerases"/>
    <property type="match status" value="1"/>
</dbReference>
<dbReference type="SUPFAM" id="SSF57756">
    <property type="entry name" value="Retrovirus zinc finger-like domains"/>
    <property type="match status" value="1"/>
</dbReference>
<protein>
    <recommendedName>
        <fullName evidence="2">ATP-dependent DNA helicase</fullName>
        <ecNumber evidence="2">5.6.2.3</ecNumber>
    </recommendedName>
</protein>
<dbReference type="InterPro" id="IPR025476">
    <property type="entry name" value="Helitron_helicase-like"/>
</dbReference>
<evidence type="ECO:0000256" key="2">
    <source>
        <dbReference type="RuleBase" id="RU363044"/>
    </source>
</evidence>
<dbReference type="Gene3D" id="3.30.420.10">
    <property type="entry name" value="Ribonuclease H-like superfamily/Ribonuclease H"/>
    <property type="match status" value="1"/>
</dbReference>
<feature type="compositionally biased region" description="Polar residues" evidence="3">
    <location>
        <begin position="1559"/>
        <end position="1576"/>
    </location>
</feature>
<feature type="compositionally biased region" description="Basic and acidic residues" evidence="3">
    <location>
        <begin position="2425"/>
        <end position="2436"/>
    </location>
</feature>
<keyword evidence="2" id="KW-0067">ATP-binding</keyword>
<keyword evidence="1" id="KW-0863">Zinc-finger</keyword>
<dbReference type="EC" id="5.6.2.3" evidence="2"/>
<dbReference type="InterPro" id="IPR010285">
    <property type="entry name" value="DNA_helicase_pif1-like_DEAD"/>
</dbReference>
<feature type="compositionally biased region" description="Acidic residues" evidence="3">
    <location>
        <begin position="1508"/>
        <end position="1517"/>
    </location>
</feature>
<feature type="region of interest" description="Disordered" evidence="3">
    <location>
        <begin position="2403"/>
        <end position="2436"/>
    </location>
</feature>
<dbReference type="InterPro" id="IPR027417">
    <property type="entry name" value="P-loop_NTPase"/>
</dbReference>
<feature type="compositionally biased region" description="Polar residues" evidence="3">
    <location>
        <begin position="423"/>
        <end position="434"/>
    </location>
</feature>
<feature type="compositionally biased region" description="Basic and acidic residues" evidence="3">
    <location>
        <begin position="238"/>
        <end position="249"/>
    </location>
</feature>
<dbReference type="GO" id="GO:0043139">
    <property type="term" value="F:5'-3' DNA helicase activity"/>
    <property type="evidence" value="ECO:0007669"/>
    <property type="project" value="UniProtKB-EC"/>
</dbReference>
<feature type="region of interest" description="Disordered" evidence="3">
    <location>
        <begin position="238"/>
        <end position="258"/>
    </location>
</feature>
<dbReference type="PANTHER" id="PTHR11439">
    <property type="entry name" value="GAG-POL-RELATED RETROTRANSPOSON"/>
    <property type="match status" value="1"/>
</dbReference>
<accession>A0A6L2MJW6</accession>
<dbReference type="Pfam" id="PF25597">
    <property type="entry name" value="SH3_retrovirus"/>
    <property type="match status" value="1"/>
</dbReference>
<dbReference type="GO" id="GO:0000723">
    <property type="term" value="P:telomere maintenance"/>
    <property type="evidence" value="ECO:0007669"/>
    <property type="project" value="InterPro"/>
</dbReference>
<dbReference type="InterPro" id="IPR057670">
    <property type="entry name" value="SH3_retrovirus"/>
</dbReference>
<dbReference type="GO" id="GO:0003676">
    <property type="term" value="F:nucleic acid binding"/>
    <property type="evidence" value="ECO:0007669"/>
    <property type="project" value="InterPro"/>
</dbReference>
<dbReference type="Pfam" id="PF14214">
    <property type="entry name" value="Helitron_like_N"/>
    <property type="match status" value="1"/>
</dbReference>
<feature type="region of interest" description="Disordered" evidence="3">
    <location>
        <begin position="1508"/>
        <end position="1576"/>
    </location>
</feature>
<feature type="compositionally biased region" description="Basic and acidic residues" evidence="3">
    <location>
        <begin position="774"/>
        <end position="794"/>
    </location>
</feature>
<evidence type="ECO:0000256" key="3">
    <source>
        <dbReference type="SAM" id="MobiDB-lite"/>
    </source>
</evidence>
<evidence type="ECO:0000313" key="6">
    <source>
        <dbReference type="EMBL" id="GEU74266.1"/>
    </source>
</evidence>
<keyword evidence="1" id="KW-0862">Zinc</keyword>
<feature type="compositionally biased region" description="Polar residues" evidence="3">
    <location>
        <begin position="796"/>
        <end position="806"/>
    </location>
</feature>
<feature type="region of interest" description="Disordered" evidence="3">
    <location>
        <begin position="348"/>
        <end position="380"/>
    </location>
</feature>
<dbReference type="InterPro" id="IPR001878">
    <property type="entry name" value="Znf_CCHC"/>
</dbReference>
<keyword evidence="2" id="KW-0547">Nucleotide-binding</keyword>
<name>A0A6L2MJW6_TANCI</name>
<feature type="region of interest" description="Disordered" evidence="3">
    <location>
        <begin position="1803"/>
        <end position="1838"/>
    </location>
</feature>
<dbReference type="GO" id="GO:0006310">
    <property type="term" value="P:DNA recombination"/>
    <property type="evidence" value="ECO:0007669"/>
    <property type="project" value="UniProtKB-KW"/>
</dbReference>
<organism evidence="6">
    <name type="scientific">Tanacetum cinerariifolium</name>
    <name type="common">Dalmatian daisy</name>
    <name type="synonym">Chrysanthemum cinerariifolium</name>
    <dbReference type="NCBI Taxonomy" id="118510"/>
    <lineage>
        <taxon>Eukaryota</taxon>
        <taxon>Viridiplantae</taxon>
        <taxon>Streptophyta</taxon>
        <taxon>Embryophyta</taxon>
        <taxon>Tracheophyta</taxon>
        <taxon>Spermatophyta</taxon>
        <taxon>Magnoliopsida</taxon>
        <taxon>eudicotyledons</taxon>
        <taxon>Gunneridae</taxon>
        <taxon>Pentapetalae</taxon>
        <taxon>asterids</taxon>
        <taxon>campanulids</taxon>
        <taxon>Asterales</taxon>
        <taxon>Asteraceae</taxon>
        <taxon>Asteroideae</taxon>
        <taxon>Anthemideae</taxon>
        <taxon>Anthemidinae</taxon>
        <taxon>Tanacetum</taxon>
    </lineage>
</organism>
<dbReference type="InterPro" id="IPR013103">
    <property type="entry name" value="RVT_2"/>
</dbReference>
<dbReference type="Gene3D" id="4.10.60.10">
    <property type="entry name" value="Zinc finger, CCHC-type"/>
    <property type="match status" value="1"/>
</dbReference>
<keyword evidence="2" id="KW-0347">Helicase</keyword>
<reference evidence="6" key="1">
    <citation type="journal article" date="2019" name="Sci. Rep.">
        <title>Draft genome of Tanacetum cinerariifolium, the natural source of mosquito coil.</title>
        <authorList>
            <person name="Yamashiro T."/>
            <person name="Shiraishi A."/>
            <person name="Satake H."/>
            <person name="Nakayama K."/>
        </authorList>
    </citation>
    <scope>NUCLEOTIDE SEQUENCE</scope>
</reference>
<feature type="region of interest" description="Disordered" evidence="3">
    <location>
        <begin position="774"/>
        <end position="822"/>
    </location>
</feature>
<sequence length="2802" mass="316169">MDSLSLQVVSAAKLPILNPNEFDLWKMRIEQYFLMTDYSLWEVILNGDSPAPTRVVDGVLQPTHTLIWRSKTDLEEQSLNDLFNSLKIYEAEVKSSSSAGTTTQNIAFVSSSNTDSTTESVSATASVSAVCAKMPVSSFLNVDSLSNAVIYSFFASQSSSPQLDNDDLKQIDTDDLEEMDFKWQMAILTMRARRFLQRTGRNLGANGPTSLGFDMSKVECYNCHRKGHFARECRSLKDSKRNGTAEPQRRNVSVEASTSNALVSQCDGVGSYDWRTFMPPKPDLVLNTAPTAIETTHSAFNVKLSPTKPDQDLSHTNRPTSPIIEDWVSDSEDESKTKASQIVPSFVQSSEQVKSPRHSVKHVETSIPPKTAIPKPISNDKKGIEKHALSVSTAVSKTSVTRPKHVKPIVTKTNSPKRRHITCSPSPKASNSHPRVTAVQAPVVNAAQGNMSYLSDFEELNGEYVAFRGNPKGGKISGQGKIRIGKLDFDDVYFVKELKFNLFSVSQMCEKKNSVLFTDTECLVLSPDFKLPDESQVLLRVPRENNMYNDETSPIIKTFITGLENQLSLKVKVIRSDNGTEFKNNDLNQFCRMKGIKRDFSVPRTPQQNSIAEQKNKTLIEAARTMLADSLLTIPFWAEAVNTACYVQNQVLVAKPHNKTPYGILHGRTPSIGFMRPFGCPVTILNTLDSLGKFDGKVDEGFLVRYSVSSKAFTVFNSRTRIVQETLHVNFLENKPNVAGLQDKFDAEKAGEESDQQYVLFPVWCSGSINPQNTDRDTVFDGKEPEFNKKKPESEVNVSPTSSAQSKKQDDKTKREDKGKSPVEYFTRYRDLSIEFKDYSEDNINEVKAADASQLLDDPDMLELEDTTYSDDEDDVGAEADFNNLETSITVSHIPTTRVHKYHPVTQIIGDLSLATQTRKEPKRVHQALKDLSWIEAMHEELLQFKMHKEERIDYEEVFTPVAGIEAIRLFLAYASFMGFMVYQMDVKSAFLYGTIEEEVYVYQPPGFEDPDHPKKVYKVVKALYGLHQALRAWYETLTNYLLENGFQRGKIDQTLFIKRQKGDILLVQIYVDDIIFGATNKDLCKSFEKLMKDKFQMSSMGELTFFLGLQVKQKKYGIFISQDKYVDEILRKFGLTDTKSASTPIYTEKPLLKDPDGEDVDVHTYRSMIGSLIYLTFSRLDIMFTVCACAHFQVTLKASHLHAVKRIFRYLKGKPHLGLWYLKDSPFDLVAYSDSDYAGASLDRKSITGECQFLGCRLISWQCKKQIVVATSSIKVEYVAAARCCAQVLWIQINCWIMDQMDSGNDSSNLLMADNLPKIVWYSIHHVTLMKSWLVQKQTTLGVNTPRCDEDKLELMKLTVFLLPKVEKVQIGVSVVDLQVSAVRLMLLLLVYKFLLFGLTNWCCSLSAVRSSKGVECLPNEEIFIELARMGYEKPSTKLMLYKAFFSSQWKFLIHTILQCISARRTSWNEFSSSIASAVICLSSGKGFSGVETPLFEGMLVEQQVANEEDADENDENVNAGDTAKGDVSAAHDKVPTVDEELSIPSPTPPTPPPQSSHDIPSTSQAQPTPLQSPQIAQALKITKLKRRVKKLKRRNKVKVLKLKRLQKVGTLQRVDTSDEIAMDDVSNQGRMIADMNADADVDLEEAKEVAEDAKVDESVDIQGRQAESQAEIYKIDLDHANKVLSMQSMQEDESEPDKVQEVVEVVGTAKIITEVVTAANENVTAASTTITAAEAQVPAVTLTVAPSRVTAAPSKGILVEEPKPLKKQQQIEQDEKYARELEAELNKNIDWDELIEHVKMKAKEDPSKEQMDEEDSKAPKRINETPAERATKRQKLDEEVEELKRHLQIVPNEDDDVYTEATLLARKFPVVDYEIINMNNKPYYKIIRADGTHQLYVSFLTLLRNFDREDLEALWSLVKERFSTTKPKNFSDDFLLVTLGAMFEKQNIHAQIWKNQISVDGPAKVKGWKLLESCGVQIITFTTTQLILLVERKYPLTRMPRVTKTECHSSLQMMQSISQLYADVKLPIMTYIYYLNQLSFSGTSPAAHLKHLKAVGRMSKSLSVSRCEPELMLDQLELGATGTIVVMICRMWDVNSSTSRYLNTDFIVSDKEPNKEDFRVMRFADFMLELDGDTCVRKSYVKSEGFNRHPFQFVEIDDLEPTNNKYLIDAAGYVTNVGRTTQQKTGSTTLDFHLANRRLYLSSTSSSLIIDDEKIPVLRRLKHDDSGLELTKEVLPNDNTLPKPGTLENLHILIRLGQRTVGIFHPVWGRNVKRATSIAKGGGRGAILHKDILIKPHSMHVQLGTSKYKLELEISDDTIEVCFCTPFNLSDKHTDSQLQDEDEHSGLPAALANIVGTSQTLELQSHTYYEHQNYESFTCWRIITDNVVKEGSNSDMVVAKADSKTPEVKSLNKSPLLSTPSKPTEEKKHRREKLEDFDIEESFVAVSQPKGDGVGCSSDTKKKKKEPQWHLQKVVRMRKKPHSRYSRSPLSPDSSENNRSNGYQMITSARQLHMVLNICSLAGLGKRIILPHTFIGGPRYMMQNDAMALCRAYGNPNLFITFTSNPKWPEINEMLAYVPGQRAHDRPEVGTKVFKIKLTELLEDLIKNTIFGESRGEIQEVLNRNGRSLAEFQDLPRPNPKLLTNMDNHLIREALDFDMNKSTIEHQQLHSQLNSEQRLIYEQVVESVHNKKGNFYFVNGPGGTRKTFLYKTIIARLRSEQKIVFAIASLGIASLLLPAGRTAHNRQKDDAYLKERAILTPRNDDADAINAYMFDKLEGESITYNSVDEICKALTDRLDQ</sequence>
<feature type="compositionally biased region" description="Polar residues" evidence="3">
    <location>
        <begin position="2413"/>
        <end position="2424"/>
    </location>
</feature>
<feature type="compositionally biased region" description="Basic and acidic residues" evidence="3">
    <location>
        <begin position="807"/>
        <end position="822"/>
    </location>
</feature>
<evidence type="ECO:0000259" key="4">
    <source>
        <dbReference type="PROSITE" id="PS50158"/>
    </source>
</evidence>
<evidence type="ECO:0000256" key="1">
    <source>
        <dbReference type="PROSITE-ProRule" id="PRU00047"/>
    </source>
</evidence>
<dbReference type="GO" id="GO:0008270">
    <property type="term" value="F:zinc ion binding"/>
    <property type="evidence" value="ECO:0007669"/>
    <property type="project" value="UniProtKB-KW"/>
</dbReference>
<keyword evidence="2" id="KW-0378">Hydrolase</keyword>
<keyword evidence="1" id="KW-0479">Metal-binding</keyword>
<dbReference type="GO" id="GO:0005524">
    <property type="term" value="F:ATP binding"/>
    <property type="evidence" value="ECO:0007669"/>
    <property type="project" value="UniProtKB-KW"/>
</dbReference>
<gene>
    <name evidence="6" type="ORF">Tci_046244</name>
</gene>
<dbReference type="GO" id="GO:0015074">
    <property type="term" value="P:DNA integration"/>
    <property type="evidence" value="ECO:0007669"/>
    <property type="project" value="InterPro"/>
</dbReference>
<dbReference type="CDD" id="cd09272">
    <property type="entry name" value="RNase_HI_RT_Ty1"/>
    <property type="match status" value="1"/>
</dbReference>
<dbReference type="Gene3D" id="3.40.50.300">
    <property type="entry name" value="P-loop containing nucleotide triphosphate hydrolases"/>
    <property type="match status" value="1"/>
</dbReference>
<comment type="cofactor">
    <cofactor evidence="2">
        <name>Mg(2+)</name>
        <dbReference type="ChEBI" id="CHEBI:18420"/>
    </cofactor>
</comment>
<dbReference type="PROSITE" id="PS50994">
    <property type="entry name" value="INTEGRASE"/>
    <property type="match status" value="1"/>
</dbReference>
<keyword evidence="2" id="KW-0227">DNA damage</keyword>
<dbReference type="InterPro" id="IPR043502">
    <property type="entry name" value="DNA/RNA_pol_sf"/>
</dbReference>
<comment type="catalytic activity">
    <reaction evidence="2">
        <text>ATP + H2O = ADP + phosphate + H(+)</text>
        <dbReference type="Rhea" id="RHEA:13065"/>
        <dbReference type="ChEBI" id="CHEBI:15377"/>
        <dbReference type="ChEBI" id="CHEBI:15378"/>
        <dbReference type="ChEBI" id="CHEBI:30616"/>
        <dbReference type="ChEBI" id="CHEBI:43474"/>
        <dbReference type="ChEBI" id="CHEBI:456216"/>
        <dbReference type="EC" id="5.6.2.3"/>
    </reaction>
</comment>
<feature type="region of interest" description="Disordered" evidence="3">
    <location>
        <begin position="303"/>
        <end position="323"/>
    </location>
</feature>
<dbReference type="GO" id="GO:0006281">
    <property type="term" value="P:DNA repair"/>
    <property type="evidence" value="ECO:0007669"/>
    <property type="project" value="UniProtKB-KW"/>
</dbReference>
<dbReference type="GO" id="GO:0016787">
    <property type="term" value="F:hydrolase activity"/>
    <property type="evidence" value="ECO:0007669"/>
    <property type="project" value="UniProtKB-KW"/>
</dbReference>
<evidence type="ECO:0000259" key="5">
    <source>
        <dbReference type="PROSITE" id="PS50994"/>
    </source>
</evidence>
<feature type="compositionally biased region" description="Polar residues" evidence="3">
    <location>
        <begin position="2488"/>
        <end position="2503"/>
    </location>
</feature>
<dbReference type="Pfam" id="PF07727">
    <property type="entry name" value="RVT_2"/>
    <property type="match status" value="1"/>
</dbReference>
<comment type="similarity">
    <text evidence="2">Belongs to the helicase family.</text>
</comment>
<feature type="domain" description="Integrase catalytic" evidence="5">
    <location>
        <begin position="572"/>
        <end position="669"/>
    </location>
</feature>
<dbReference type="InterPro" id="IPR036875">
    <property type="entry name" value="Znf_CCHC_sf"/>
</dbReference>
<dbReference type="PANTHER" id="PTHR11439:SF495">
    <property type="entry name" value="REVERSE TRANSCRIPTASE, RNA-DEPENDENT DNA POLYMERASE-RELATED"/>
    <property type="match status" value="1"/>
</dbReference>
<comment type="caution">
    <text evidence="6">The sequence shown here is derived from an EMBL/GenBank/DDBJ whole genome shotgun (WGS) entry which is preliminary data.</text>
</comment>
<feature type="compositionally biased region" description="Basic residues" evidence="3">
    <location>
        <begin position="2475"/>
        <end position="2487"/>
    </location>
</feature>
<dbReference type="SUPFAM" id="SSF53098">
    <property type="entry name" value="Ribonuclease H-like"/>
    <property type="match status" value="1"/>
</dbReference>
<keyword evidence="2" id="KW-0234">DNA repair</keyword>
<dbReference type="EMBL" id="BKCJ010006853">
    <property type="protein sequence ID" value="GEU74266.1"/>
    <property type="molecule type" value="Genomic_DNA"/>
</dbReference>
<dbReference type="SMART" id="SM00343">
    <property type="entry name" value="ZnF_C2HC"/>
    <property type="match status" value="1"/>
</dbReference>
<feature type="region of interest" description="Disordered" evidence="3">
    <location>
        <begin position="414"/>
        <end position="435"/>
    </location>
</feature>
<keyword evidence="2" id="KW-0233">DNA recombination</keyword>
<feature type="compositionally biased region" description="Pro residues" evidence="3">
    <location>
        <begin position="1547"/>
        <end position="1556"/>
    </location>
</feature>
<dbReference type="InterPro" id="IPR036397">
    <property type="entry name" value="RNaseH_sf"/>
</dbReference>
<feature type="region of interest" description="Disordered" evidence="3">
    <location>
        <begin position="2450"/>
        <end position="2503"/>
    </location>
</feature>
<dbReference type="Pfam" id="PF05970">
    <property type="entry name" value="PIF1"/>
    <property type="match status" value="1"/>
</dbReference>
<feature type="domain" description="CCHC-type" evidence="4">
    <location>
        <begin position="220"/>
        <end position="235"/>
    </location>
</feature>
<dbReference type="InterPro" id="IPR001584">
    <property type="entry name" value="Integrase_cat-core"/>
</dbReference>
<dbReference type="InterPro" id="IPR012337">
    <property type="entry name" value="RNaseH-like_sf"/>
</dbReference>
<dbReference type="PROSITE" id="PS50158">
    <property type="entry name" value="ZF_CCHC"/>
    <property type="match status" value="1"/>
</dbReference>
<proteinExistence type="inferred from homology"/>
<dbReference type="SUPFAM" id="SSF52540">
    <property type="entry name" value="P-loop containing nucleoside triphosphate hydrolases"/>
    <property type="match status" value="1"/>
</dbReference>